<proteinExistence type="predicted"/>
<sequence>MTTFDLIDFAVIGLAKNYLLSSKMLSFYPLFI</sequence>
<organism evidence="1">
    <name type="scientific">Siphoviridae sp. ctYWd4</name>
    <dbReference type="NCBI Taxonomy" id="2825548"/>
    <lineage>
        <taxon>Viruses</taxon>
        <taxon>Duplodnaviria</taxon>
        <taxon>Heunggongvirae</taxon>
        <taxon>Uroviricota</taxon>
        <taxon>Caudoviricetes</taxon>
    </lineage>
</organism>
<accession>A0A8S5PPK3</accession>
<name>A0A8S5PPK3_9CAUD</name>
<reference evidence="1" key="1">
    <citation type="journal article" date="2021" name="Proc. Natl. Acad. Sci. U.S.A.">
        <title>A Catalog of Tens of Thousands of Viruses from Human Metagenomes Reveals Hidden Associations with Chronic Diseases.</title>
        <authorList>
            <person name="Tisza M.J."/>
            <person name="Buck C.B."/>
        </authorList>
    </citation>
    <scope>NUCLEOTIDE SEQUENCE</scope>
    <source>
        <strain evidence="1">CtYWd4</strain>
    </source>
</reference>
<protein>
    <submittedName>
        <fullName evidence="1">Uncharacterized protein</fullName>
    </submittedName>
</protein>
<evidence type="ECO:0000313" key="1">
    <source>
        <dbReference type="EMBL" id="DAE08786.1"/>
    </source>
</evidence>
<dbReference type="EMBL" id="BK015475">
    <property type="protein sequence ID" value="DAE08786.1"/>
    <property type="molecule type" value="Genomic_DNA"/>
</dbReference>